<feature type="chain" id="PRO_5038103529" evidence="1">
    <location>
        <begin position="25"/>
        <end position="2845"/>
    </location>
</feature>
<name>A0A940DLI8_9BACT</name>
<evidence type="ECO:0000259" key="2">
    <source>
        <dbReference type="PROSITE" id="PS50060"/>
    </source>
</evidence>
<dbReference type="SUPFAM" id="SSF49899">
    <property type="entry name" value="Concanavalin A-like lectins/glucanases"/>
    <property type="match status" value="1"/>
</dbReference>
<dbReference type="InterPro" id="IPR013320">
    <property type="entry name" value="ConA-like_dom_sf"/>
</dbReference>
<dbReference type="InterPro" id="IPR036116">
    <property type="entry name" value="FN3_sf"/>
</dbReference>
<dbReference type="CDD" id="cd00063">
    <property type="entry name" value="FN3"/>
    <property type="match status" value="2"/>
</dbReference>
<evidence type="ECO:0000259" key="3">
    <source>
        <dbReference type="PROSITE" id="PS50853"/>
    </source>
</evidence>
<dbReference type="InterPro" id="IPR003961">
    <property type="entry name" value="FN3_dom"/>
</dbReference>
<evidence type="ECO:0000313" key="5">
    <source>
        <dbReference type="Proteomes" id="UP000712007"/>
    </source>
</evidence>
<dbReference type="Proteomes" id="UP000712007">
    <property type="component" value="Unassembled WGS sequence"/>
</dbReference>
<sequence>MDLRKCLRTAFVAMAALTSPLIYAQDDGSVLSEGFESGRLPEGWTQEHVIGSHDWTVEGGDGLSRPDGTHSGNYRIALRNNTNQKEGFRTMLILPPVDVTGMTKPVISFAYAQDSWAGDFDTLRIYYRTTEDMPWATLKVYDKYTSVWTTDMVELVSSSKTYQLALEGSDNLGRGIVLDDISIRPCPECSQPTLTVSDMTQESATLYWSGSSDTRQFHVRVSEEPLSDFLLGSSRDEYRSTPVDTLLDGTARSLKVDGLSLSGVYYVYIRALCGSENSLWSTEVEFNTLQKVSVPYFEDFNLEVTGMAQQHKDWFFGTSYNQNIPYINTNVPQNSFGSYSPDATPCLAFGSETYYNAIPGGYYAYAATPEIDIEDISQLQITFYGSRLWGSYNVPEIATLKIGVMTDPTKFETFDEVATVSLHSDGSGFTEFIVPLTGADKTAKYIALVSESDEYNTFFVDNFEVDSIPPCAKAREITVKTYSATQAVFDWNSNGATECDIIVTKTRLDETKEVEDALSALATTDYVHKQGLQKPTTVDGLTAETSYFVYIRNKCGSDYGDWSNPQSFSTPARIEDDTYEYDFEIDPNDNTTFTYPESSSTSYKLTRGIKVFSNSFTPHSQMPSSWYGVTPHSGDYVLYARAEDDPTSYTYLVFPEIENLMEKRITFYSTVRSQDVYSNIIIGVMKDAQDTATFQALDTVTAYADTWSHHIIDMDNYTFDGHFFTFKYMLDASHSSGLAETYVDDMTFCPLPPCKDPQNFTADPSATSVVLTWDDNGAASWDIKLSTESVYDSLESQTYEWEKELTVTEPTAELTGLKANGQKYYYYVRSVCEGNESTPNIWMGAFDFTTECHDKQPLPYTLDIAGGKQVGKQWTFPCVELQYTVKYGSTYYPSKSATTNTMYISVATSSSENDAYIILPEMERPLNELFANIRMKGQYNPAILEVGALKSLDDFTSFNMIRCLTNEEMSSQDFRVYFSKYETDYKYIALRIPTTENCDTYIEDVTIDLIDGCAEMSDVSATDIQPQQATFGWIGDIEEEWDVVVARQQMEEEELDAAMTDPQANEAVQFAETIHENPYTVTGLDFNTTYFFYVRSKCMPEGGPWTEGVQFRTGCGILSADALGTEDFESYQNGDVSCCWTGFSQNGNVPTISSDNPYSGKNSLNINSGVIEDATADGVFFFSPAIDTAATHSTIDKYQISFWGYAPFSEFTDNACRLDIGVTMDMSDLSTYTAIDSIYNYGVWHHYTIPLDTYLGDYNDVKGQFVTLFSGFAEQNDFYIDDLKIELSPSCLAPRQVSLKDVLPHGATVVWYADQTDVVIRLSNHQLTAEEISLPSIDGMTEIPVSGIKEYTFENLAARTRYYVYVGAECDGVMQWSGPVSFKTVCMEKFALPYSETFDNTLGTGSQYKPDCWTGFHSVAETDSRHDQYPFIDGNGKYGNCLQLYTTNASKISYAFLPKMDVENLAECQITFFGKGTAVVIGIVPEREAYWEDVVESFIPIDTVMLTDEWKKYYVPLTNYNSSYGEYIGFTMDYYLNRTNGGSGTAYIDELAVDYTPACQAPEEIKFVSVTKESIGFELVEVGEATQWEYACVEHGADTTGMEGTPMSSAQHTVTSLKSVTSYDIYVRSVCDAETKSAWVGPMTQRTLTEEVGSYEEPYLESFENIEENTWTLLGTKGGNSWCTGDAEAYDGTKSLYITSDGTSATYDPAKASRSWAYRTVYLPSGVYYVSYLWQCTGNGYIMAGLLPAEAMFDGGSDKVYYADGSQTTAQSSKSLMKGDRLSGSDEWTNDTVMHVVYVEDEGYYNFVFYWQNDAGEAQSDAKAIIDRLEISKVPCVYPMELSVTGLDHESVTLSWTLLDDTEGRQWEIFVTEDPSITDPTGHIAENLNKGGYADGLTATINGLEEQKTYYAFVRNVCDGGEKYSLWSNRVQFETPCKPVAPNTLYSFEETVPEGWYIGECFSNYGMETFEIVENGPTVQYSHTGDRALHFESYQTGNYLALPKVDGNLDDWQLTFWMRPIYAYAQTVDGEKVYVNNNEYQGGKTASVRVGTMTAVGNPETFVTLRECIYPYSTDELYRNRNVNDDMTGNKYWVKFSIPLKGCDGKYIVFSDVQESSTRNNMYIDDIIIEPLNTCATPDGMTVKRYTDKTATISCNHTNGATVEVRYATSYDDMISGKYQTATSEADTVLIEGLAPATEYYYAVRQLCSDNEVSDLSIMRTFTTARSVRFNEPFTANVTCPEGWQRATSILVKDLFAGTAQFGSFTDITNTTVWSHRAIDNYSSAHNVARMHATSSSDASLWFFTPAVYLENGLEAHLSFDMMLTRDESYDAPQLTKRDGYQFMVIVSDDAGQTWKEENATIWNNERANNDFYSIPSTYQEVSIDLSEYAGKTIKVAFYTETQRTALEDLNLHIDNVNINSVVNTVYPEEKHCATYDYQLHGFNIPVSEIDEDGLNTFSRTVVSQGTAKDSTFTVQFTVSPVSEKTIEAEMCEGDVYNENGFINVTAAGRHTLKCNGSNHCDSIVHLDLTVKPLARFEFDSTFCEGSPIVWNGIMCDKPGDYTDTIVIGGNRCDSIVVMHLSMVDALYGEEIHYLCTGTSLVIDGEEYLSDGSMQEFVKEETIKEEGRCDSIVTHTVVYTPVHDVVVEDAICDGEIYNANGFIDITQEGTLTTPNRTQFGCDSLVTLNLIVIRDGETSRDVTRRITLDQLPYEFYGETFGTDTKPGTYERDVKVTSVSGSCSMNVHLTLEVEDETGIVPAREIKELALTPNPVRIHETVRVHIDLTPQRLAGLTVQVFNSTGALVQSLSPETEPIVINGLHTAGVYMVRVIDGLGDMYQGKIIVR</sequence>
<dbReference type="NCBIfam" id="TIGR04183">
    <property type="entry name" value="Por_Secre_tail"/>
    <property type="match status" value="1"/>
</dbReference>
<dbReference type="InterPro" id="IPR026444">
    <property type="entry name" value="Secre_tail"/>
</dbReference>
<dbReference type="Gene3D" id="2.60.40.10">
    <property type="entry name" value="Immunoglobulins"/>
    <property type="match status" value="5"/>
</dbReference>
<dbReference type="SMART" id="SM00060">
    <property type="entry name" value="FN3"/>
    <property type="match status" value="8"/>
</dbReference>
<dbReference type="PROSITE" id="PS50853">
    <property type="entry name" value="FN3"/>
    <property type="match status" value="3"/>
</dbReference>
<dbReference type="GO" id="GO:0016020">
    <property type="term" value="C:membrane"/>
    <property type="evidence" value="ECO:0007669"/>
    <property type="project" value="InterPro"/>
</dbReference>
<accession>A0A940DLI8</accession>
<organism evidence="4 5">
    <name type="scientific">Candidatus Aphodosoma intestinipullorum</name>
    <dbReference type="NCBI Taxonomy" id="2840674"/>
    <lineage>
        <taxon>Bacteria</taxon>
        <taxon>Pseudomonadati</taxon>
        <taxon>Bacteroidota</taxon>
        <taxon>Bacteroidia</taxon>
        <taxon>Bacteroidales</taxon>
        <taxon>Candidatus Aphodosoma</taxon>
    </lineage>
</organism>
<feature type="domain" description="MAM" evidence="2">
    <location>
        <begin position="31"/>
        <end position="191"/>
    </location>
</feature>
<dbReference type="GO" id="GO:0005975">
    <property type="term" value="P:carbohydrate metabolic process"/>
    <property type="evidence" value="ECO:0007669"/>
    <property type="project" value="UniProtKB-ARBA"/>
</dbReference>
<feature type="domain" description="Fibronectin type-III" evidence="3">
    <location>
        <begin position="191"/>
        <end position="291"/>
    </location>
</feature>
<dbReference type="SUPFAM" id="SSF49265">
    <property type="entry name" value="Fibronectin type III"/>
    <property type="match status" value="4"/>
</dbReference>
<feature type="signal peptide" evidence="1">
    <location>
        <begin position="1"/>
        <end position="24"/>
    </location>
</feature>
<dbReference type="NCBIfam" id="NF038128">
    <property type="entry name" value="choice_anch_J"/>
    <property type="match status" value="2"/>
</dbReference>
<dbReference type="Pfam" id="PF00629">
    <property type="entry name" value="MAM"/>
    <property type="match status" value="1"/>
</dbReference>
<evidence type="ECO:0000313" key="4">
    <source>
        <dbReference type="EMBL" id="MBO8439992.1"/>
    </source>
</evidence>
<dbReference type="InterPro" id="IPR013783">
    <property type="entry name" value="Ig-like_fold"/>
</dbReference>
<proteinExistence type="predicted"/>
<feature type="domain" description="Fibronectin type-III" evidence="3">
    <location>
        <begin position="2137"/>
        <end position="2227"/>
    </location>
</feature>
<feature type="domain" description="Fibronectin type-III" evidence="3">
    <location>
        <begin position="1838"/>
        <end position="1938"/>
    </location>
</feature>
<comment type="caution">
    <text evidence="4">The sequence shown here is derived from an EMBL/GenBank/DDBJ whole genome shotgun (WGS) entry which is preliminary data.</text>
</comment>
<evidence type="ECO:0000256" key="1">
    <source>
        <dbReference type="SAM" id="SignalP"/>
    </source>
</evidence>
<dbReference type="EMBL" id="JADIMV010000083">
    <property type="protein sequence ID" value="MBO8439992.1"/>
    <property type="molecule type" value="Genomic_DNA"/>
</dbReference>
<gene>
    <name evidence="4" type="ORF">IAC51_05000</name>
</gene>
<reference evidence="4" key="2">
    <citation type="journal article" date="2021" name="PeerJ">
        <title>Extensive microbial diversity within the chicken gut microbiome revealed by metagenomics and culture.</title>
        <authorList>
            <person name="Gilroy R."/>
            <person name="Ravi A."/>
            <person name="Getino M."/>
            <person name="Pursley I."/>
            <person name="Horton D.L."/>
            <person name="Alikhan N.F."/>
            <person name="Baker D."/>
            <person name="Gharbi K."/>
            <person name="Hall N."/>
            <person name="Watson M."/>
            <person name="Adriaenssens E.M."/>
            <person name="Foster-Nyarko E."/>
            <person name="Jarju S."/>
            <person name="Secka A."/>
            <person name="Antonio M."/>
            <person name="Oren A."/>
            <person name="Chaudhuri R.R."/>
            <person name="La Ragione R."/>
            <person name="Hildebrand F."/>
            <person name="Pallen M.J."/>
        </authorList>
    </citation>
    <scope>NUCLEOTIDE SEQUENCE</scope>
    <source>
        <strain evidence="4">3924</strain>
    </source>
</reference>
<keyword evidence="1" id="KW-0732">Signal</keyword>
<dbReference type="PROSITE" id="PS50060">
    <property type="entry name" value="MAM_2"/>
    <property type="match status" value="1"/>
</dbReference>
<protein>
    <submittedName>
        <fullName evidence="4">Choice-of-anchor J domain-containing protein</fullName>
    </submittedName>
</protein>
<dbReference type="GO" id="GO:0004553">
    <property type="term" value="F:hydrolase activity, hydrolyzing O-glycosyl compounds"/>
    <property type="evidence" value="ECO:0007669"/>
    <property type="project" value="UniProtKB-ARBA"/>
</dbReference>
<reference evidence="4" key="1">
    <citation type="submission" date="2020-10" db="EMBL/GenBank/DDBJ databases">
        <authorList>
            <person name="Gilroy R."/>
        </authorList>
    </citation>
    <scope>NUCLEOTIDE SEQUENCE</scope>
    <source>
        <strain evidence="4">3924</strain>
    </source>
</reference>
<dbReference type="Gene3D" id="2.60.120.260">
    <property type="entry name" value="Galactose-binding domain-like"/>
    <property type="match status" value="1"/>
</dbReference>
<dbReference type="InterPro" id="IPR000998">
    <property type="entry name" value="MAM_dom"/>
</dbReference>